<reference evidence="3" key="1">
    <citation type="submission" date="2014-01" db="EMBL/GenBank/DDBJ databases">
        <authorList>
            <person name="Brown-Elliot B."/>
            <person name="Wallace R."/>
            <person name="Lenaerts A."/>
            <person name="Ordway D."/>
            <person name="DeGroote M.A."/>
            <person name="Parker T."/>
            <person name="Sizemore C."/>
            <person name="Tallon L.J."/>
            <person name="Sadzewicz L.K."/>
            <person name="Sengamalay N."/>
            <person name="Fraser C.M."/>
            <person name="Hine E."/>
            <person name="Shefchek K.A."/>
            <person name="Das S.P."/>
            <person name="Tettelin H."/>
        </authorList>
    </citation>
    <scope>NUCLEOTIDE SEQUENCE [LARGE SCALE GENOMIC DNA]</scope>
    <source>
        <strain evidence="3">4042</strain>
    </source>
</reference>
<comment type="caution">
    <text evidence="3">The sequence shown here is derived from an EMBL/GenBank/DDBJ whole genome shotgun (WGS) entry which is preliminary data.</text>
</comment>
<feature type="compositionally biased region" description="Polar residues" evidence="1">
    <location>
        <begin position="120"/>
        <end position="131"/>
    </location>
</feature>
<dbReference type="Pfam" id="PF00005">
    <property type="entry name" value="ABC_tran"/>
    <property type="match status" value="1"/>
</dbReference>
<protein>
    <submittedName>
        <fullName evidence="3">ABC transporter family protein</fullName>
    </submittedName>
</protein>
<proteinExistence type="predicted"/>
<dbReference type="AlphaFoldDB" id="X8AGK9"/>
<feature type="compositionally biased region" description="Polar residues" evidence="1">
    <location>
        <begin position="141"/>
        <end position="152"/>
    </location>
</feature>
<evidence type="ECO:0000256" key="1">
    <source>
        <dbReference type="SAM" id="MobiDB-lite"/>
    </source>
</evidence>
<dbReference type="PANTHER" id="PTHR42798:SF2">
    <property type="entry name" value="ABC TRANSPORTER ATP-BINDING PROTEIN MG467-RELATED"/>
    <property type="match status" value="1"/>
</dbReference>
<sequence length="193" mass="20668">MHALQKVDLDVAPGTMVAVLGPSGSGKTTLLNVIGGIESADCGTVMVAGQDISSCRPRDLGAFRRTHVGFVFQFFNLIPTLTAYENVQAVIELTGRETAAACWIYLPLLACRIAPLTSPRNSRAANSNGSPSPERWPPTRTWCSRTNRPVRSTSRRADRFCSCCNRPAAPGAGHDGDSQRGSRPDRRSGNAVA</sequence>
<dbReference type="SUPFAM" id="SSF52540">
    <property type="entry name" value="P-loop containing nucleoside triphosphate hydrolases"/>
    <property type="match status" value="1"/>
</dbReference>
<name>X8AGK9_MYCXE</name>
<accession>X8AGK9</accession>
<feature type="region of interest" description="Disordered" evidence="1">
    <location>
        <begin position="120"/>
        <end position="193"/>
    </location>
</feature>
<evidence type="ECO:0000259" key="2">
    <source>
        <dbReference type="Pfam" id="PF00005"/>
    </source>
</evidence>
<dbReference type="Gene3D" id="3.40.50.300">
    <property type="entry name" value="P-loop containing nucleotide triphosphate hydrolases"/>
    <property type="match status" value="1"/>
</dbReference>
<dbReference type="PANTHER" id="PTHR42798">
    <property type="entry name" value="LIPOPROTEIN-RELEASING SYSTEM ATP-BINDING PROTEIN LOLD"/>
    <property type="match status" value="1"/>
</dbReference>
<gene>
    <name evidence="3" type="ORF">I553_4414</name>
</gene>
<organism evidence="3">
    <name type="scientific">Mycobacterium xenopi 4042</name>
    <dbReference type="NCBI Taxonomy" id="1299334"/>
    <lineage>
        <taxon>Bacteria</taxon>
        <taxon>Bacillati</taxon>
        <taxon>Actinomycetota</taxon>
        <taxon>Actinomycetes</taxon>
        <taxon>Mycobacteriales</taxon>
        <taxon>Mycobacteriaceae</taxon>
        <taxon>Mycobacterium</taxon>
    </lineage>
</organism>
<feature type="domain" description="ABC transporter" evidence="2">
    <location>
        <begin position="4"/>
        <end position="97"/>
    </location>
</feature>
<feature type="compositionally biased region" description="Basic and acidic residues" evidence="1">
    <location>
        <begin position="174"/>
        <end position="193"/>
    </location>
</feature>
<dbReference type="InterPro" id="IPR027417">
    <property type="entry name" value="P-loop_NTPase"/>
</dbReference>
<dbReference type="GO" id="GO:0016887">
    <property type="term" value="F:ATP hydrolysis activity"/>
    <property type="evidence" value="ECO:0007669"/>
    <property type="project" value="InterPro"/>
</dbReference>
<dbReference type="GO" id="GO:0005524">
    <property type="term" value="F:ATP binding"/>
    <property type="evidence" value="ECO:0007669"/>
    <property type="project" value="InterPro"/>
</dbReference>
<evidence type="ECO:0000313" key="3">
    <source>
        <dbReference type="EMBL" id="EUA30158.1"/>
    </source>
</evidence>
<dbReference type="InterPro" id="IPR003439">
    <property type="entry name" value="ABC_transporter-like_ATP-bd"/>
</dbReference>
<dbReference type="EMBL" id="JAOB01000060">
    <property type="protein sequence ID" value="EUA30158.1"/>
    <property type="molecule type" value="Genomic_DNA"/>
</dbReference>